<dbReference type="EMBL" id="JAIFTH010000097">
    <property type="protein sequence ID" value="KAG9510681.1"/>
    <property type="molecule type" value="Genomic_DNA"/>
</dbReference>
<organism evidence="3 4">
    <name type="scientific">Fragariocoptes setiger</name>
    <dbReference type="NCBI Taxonomy" id="1670756"/>
    <lineage>
        <taxon>Eukaryota</taxon>
        <taxon>Metazoa</taxon>
        <taxon>Ecdysozoa</taxon>
        <taxon>Arthropoda</taxon>
        <taxon>Chelicerata</taxon>
        <taxon>Arachnida</taxon>
        <taxon>Acari</taxon>
        <taxon>Acariformes</taxon>
        <taxon>Trombidiformes</taxon>
        <taxon>Prostigmata</taxon>
        <taxon>Eupodina</taxon>
        <taxon>Eriophyoidea</taxon>
        <taxon>Phytoptidae</taxon>
        <taxon>Fragariocoptes</taxon>
    </lineage>
</organism>
<proteinExistence type="predicted"/>
<keyword evidence="4" id="KW-1185">Reference proteome</keyword>
<sequence length="285" mass="31044">STSPVPTVGLVRAENVTNYCELIRSFGQLSVELIDLAQCVFVASGAQSAASHYPLKPLQANSNHAATHQRQRQYLYCAQQLIQDTQTLFSLNRTVIDRSIILLLSASKASMRHAECEMARANRDSVLVQIRAAVNVILALIKLMIFYDPNSIYITGPNSIVSSRNAGQLAATANNSSDNSGSTNINEIRLLTRLNKLQREQQQQQPHTHGLNSSLVPLASSTSNFKKPAQASYYGINQATPHQPTSVMPTANVDIGLQMLEYFVNGPNGTPTALDAIVELQPESV</sequence>
<comment type="subcellular location">
    <subcellularLocation>
        <location evidence="1">Cytoplasm</location>
    </subcellularLocation>
</comment>
<evidence type="ECO:0000256" key="1">
    <source>
        <dbReference type="ARBA" id="ARBA00004496"/>
    </source>
</evidence>
<feature type="non-terminal residue" evidence="3">
    <location>
        <position position="1"/>
    </location>
</feature>
<comment type="caution">
    <text evidence="3">The sequence shown here is derived from an EMBL/GenBank/DDBJ whole genome shotgun (WGS) entry which is preliminary data.</text>
</comment>
<dbReference type="PANTHER" id="PTHR46342:SF1">
    <property type="entry name" value="ALPHA-CATULIN"/>
    <property type="match status" value="1"/>
</dbReference>
<dbReference type="Gene3D" id="1.20.120.230">
    <property type="entry name" value="Alpha-catenin/vinculin-like"/>
    <property type="match status" value="1"/>
</dbReference>
<evidence type="ECO:0000256" key="2">
    <source>
        <dbReference type="ARBA" id="ARBA00022490"/>
    </source>
</evidence>
<accession>A0ABQ7SBB3</accession>
<evidence type="ECO:0000313" key="4">
    <source>
        <dbReference type="Proteomes" id="UP000825002"/>
    </source>
</evidence>
<dbReference type="PANTHER" id="PTHR46342">
    <property type="entry name" value="ALPHA-CATULIN"/>
    <property type="match status" value="1"/>
</dbReference>
<dbReference type="SUPFAM" id="SSF47220">
    <property type="entry name" value="alpha-catenin/vinculin-like"/>
    <property type="match status" value="1"/>
</dbReference>
<dbReference type="InterPro" id="IPR036723">
    <property type="entry name" value="Alpha-catenin/vinculin-like_sf"/>
</dbReference>
<protein>
    <submittedName>
        <fullName evidence="3">Uncharacterized protein</fullName>
    </submittedName>
</protein>
<gene>
    <name evidence="3" type="ORF">GZH46_00772</name>
</gene>
<reference evidence="3 4" key="1">
    <citation type="submission" date="2020-10" db="EMBL/GenBank/DDBJ databases">
        <authorList>
            <person name="Klimov P.B."/>
            <person name="Dyachkov S.M."/>
            <person name="Chetverikov P.E."/>
        </authorList>
    </citation>
    <scope>NUCLEOTIDE SEQUENCE [LARGE SCALE GENOMIC DNA]</scope>
    <source>
        <strain evidence="3">BMOC 18-1129-001#AD2665</strain>
        <tissue evidence="3">Entire mites</tissue>
    </source>
</reference>
<dbReference type="InterPro" id="IPR030045">
    <property type="entry name" value="CTNNAL1"/>
</dbReference>
<name>A0ABQ7SBB3_9ACAR</name>
<evidence type="ECO:0000313" key="3">
    <source>
        <dbReference type="EMBL" id="KAG9510681.1"/>
    </source>
</evidence>
<keyword evidence="2" id="KW-0963">Cytoplasm</keyword>
<dbReference type="Proteomes" id="UP000825002">
    <property type="component" value="Unassembled WGS sequence"/>
</dbReference>